<sequence>MLKPLGDRVVLKVEEEKEQTVGGFVLAGASKERTQVATVVAVGDGARTLTGELVAPSVAAGDKVIIENGVGIEVKDDDNTVTIVREADILAILA</sequence>
<dbReference type="PRINTS" id="PR00297">
    <property type="entry name" value="CHAPERONIN10"/>
</dbReference>
<reference evidence="13 14" key="3">
    <citation type="submission" date="2016-01" db="EMBL/GenBank/DDBJ databases">
        <title>Highly variable Streptococcus oralis are common among viridans streptococci isolated from primates.</title>
        <authorList>
            <person name="Denapaite D."/>
            <person name="Rieger M."/>
            <person name="Koendgen S."/>
            <person name="Brueckner R."/>
            <person name="Ochigava I."/>
            <person name="Kappeler P."/>
            <person name="Maetz-Rensing K."/>
            <person name="Leendertz F."/>
            <person name="Hakenbeck R."/>
        </authorList>
    </citation>
    <scope>NUCLEOTIDE SEQUENCE [LARGE SCALE GENOMIC DNA]</scope>
    <source>
        <strain evidence="6 13">DD02</strain>
        <strain evidence="7 14">DD03</strain>
    </source>
</reference>
<evidence type="ECO:0000313" key="9">
    <source>
        <dbReference type="EMBL" id="QIX73567.1"/>
    </source>
</evidence>
<dbReference type="PATRIC" id="fig|315405.11.peg.1592"/>
<evidence type="ECO:0000313" key="13">
    <source>
        <dbReference type="Proteomes" id="UP000070198"/>
    </source>
</evidence>
<evidence type="ECO:0000313" key="15">
    <source>
        <dbReference type="Proteomes" id="UP000182764"/>
    </source>
</evidence>
<comment type="similarity">
    <text evidence="1 3 4">Belongs to the GroES chaperonin family.</text>
</comment>
<dbReference type="OMA" id="EDFLIMR"/>
<evidence type="ECO:0000313" key="17">
    <source>
        <dbReference type="Proteomes" id="UP000503130"/>
    </source>
</evidence>
<dbReference type="HAMAP" id="MF_00580">
    <property type="entry name" value="CH10"/>
    <property type="match status" value="1"/>
</dbReference>
<proteinExistence type="inferred from homology"/>
<dbReference type="Gene3D" id="2.30.33.40">
    <property type="entry name" value="GroES chaperonin"/>
    <property type="match status" value="1"/>
</dbReference>
<dbReference type="GO" id="GO:0005524">
    <property type="term" value="F:ATP binding"/>
    <property type="evidence" value="ECO:0007669"/>
    <property type="project" value="InterPro"/>
</dbReference>
<dbReference type="EMBL" id="LQXV01000150">
    <property type="protein sequence ID" value="KXU09367.1"/>
    <property type="molecule type" value="Genomic_DNA"/>
</dbReference>
<reference evidence="16" key="4">
    <citation type="submission" date="2016-10" db="EMBL/GenBank/DDBJ databases">
        <authorList>
            <person name="Varghese N."/>
            <person name="Submissions S."/>
        </authorList>
    </citation>
    <scope>NUCLEOTIDE SEQUENCE [LARGE SCALE GENOMIC DNA]</scope>
    <source>
        <strain evidence="16">LMG 15572</strain>
    </source>
</reference>
<protein>
    <recommendedName>
        <fullName evidence="3">Co-chaperonin GroES</fullName>
    </recommendedName>
    <alternativeName>
        <fullName evidence="3">10 kDa chaperonin</fullName>
    </alternativeName>
    <alternativeName>
        <fullName evidence="3">Chaperonin-10</fullName>
        <shortName evidence="3">Cpn10</shortName>
    </alternativeName>
</protein>
<dbReference type="SMART" id="SM00883">
    <property type="entry name" value="Cpn10"/>
    <property type="match status" value="1"/>
</dbReference>
<dbReference type="FunFam" id="2.30.33.40:FF:000007">
    <property type="entry name" value="10 kDa chaperonin"/>
    <property type="match status" value="1"/>
</dbReference>
<evidence type="ECO:0000313" key="6">
    <source>
        <dbReference type="EMBL" id="KXT67708.1"/>
    </source>
</evidence>
<reference evidence="5 12" key="2">
    <citation type="submission" date="2014-05" db="EMBL/GenBank/DDBJ databases">
        <title>Genome sequence of Streptococcus gallolyticus.</title>
        <authorList>
            <person name="Del Campo R."/>
        </authorList>
    </citation>
    <scope>NUCLEOTIDE SEQUENCE [LARGE SCALE GENOMIC DNA]</scope>
    <source>
        <strain evidence="5 12">LMG17956</strain>
    </source>
</reference>
<dbReference type="GeneID" id="57921174"/>
<keyword evidence="3" id="KW-0963">Cytoplasm</keyword>
<dbReference type="PROSITE" id="PS00681">
    <property type="entry name" value="CHAPERONINS_CPN10"/>
    <property type="match status" value="1"/>
</dbReference>
<dbReference type="EMBL" id="FOBM01000003">
    <property type="protein sequence ID" value="SEM14168.1"/>
    <property type="molecule type" value="Genomic_DNA"/>
</dbReference>
<dbReference type="Pfam" id="PF00166">
    <property type="entry name" value="Cpn10"/>
    <property type="match status" value="1"/>
</dbReference>
<reference evidence="5 12" key="1">
    <citation type="submission" date="2014-02" db="EMBL/GenBank/DDBJ databases">
        <authorList>
            <person name="Manrique M."/>
        </authorList>
    </citation>
    <scope>NUCLEOTIDE SEQUENCE [LARGE SCALE GENOMIC DNA]</scope>
    <source>
        <strain evidence="5 12">LMG17956</strain>
    </source>
</reference>
<dbReference type="CDD" id="cd00320">
    <property type="entry name" value="cpn10"/>
    <property type="match status" value="1"/>
</dbReference>
<reference evidence="9 17" key="7">
    <citation type="submission" date="2019-09" db="EMBL/GenBank/DDBJ databases">
        <title>FDA dAtabase for Regulatory Grade micrObial Sequences (FDA-ARGOS): Supporting development and validation of Infectious Disease Dx tests.</title>
        <authorList>
            <person name="Sciortino C."/>
            <person name="Tallon L."/>
            <person name="Sadzewicz L."/>
            <person name="Vavikolanu K."/>
            <person name="Mehta A."/>
            <person name="Aluvathingal J."/>
            <person name="Nadendla S."/>
            <person name="Nandy P."/>
            <person name="Geyer C."/>
            <person name="Yan Y."/>
            <person name="Sichtig H."/>
        </authorList>
    </citation>
    <scope>NUCLEOTIDE SEQUENCE [LARGE SCALE GENOMIC DNA]</scope>
    <source>
        <strain evidence="9 17">FDAARGOS_666</strain>
    </source>
</reference>
<evidence type="ECO:0000313" key="7">
    <source>
        <dbReference type="EMBL" id="KXU09367.1"/>
    </source>
</evidence>
<dbReference type="Proteomes" id="UP000070198">
    <property type="component" value="Unassembled WGS sequence"/>
</dbReference>
<keyword evidence="6" id="KW-0346">Stress response</keyword>
<dbReference type="Proteomes" id="UP000027584">
    <property type="component" value="Unassembled WGS sequence"/>
</dbReference>
<dbReference type="GO" id="GO:0051087">
    <property type="term" value="F:protein-folding chaperone binding"/>
    <property type="evidence" value="ECO:0007669"/>
    <property type="project" value="TreeGrafter"/>
</dbReference>
<keyword evidence="2 3" id="KW-0143">Chaperone</keyword>
<dbReference type="RefSeq" id="WP_003062968.1">
    <property type="nucleotide sequence ID" value="NZ_CP050959.1"/>
</dbReference>
<reference evidence="8" key="6">
    <citation type="submission" date="2019-04" db="EMBL/GenBank/DDBJ databases">
        <title>Evolution of Biomass-Degrading Anaerobic Consortia Revealed by Metagenomics.</title>
        <authorList>
            <person name="Peng X."/>
        </authorList>
    </citation>
    <scope>NUCLEOTIDE SEQUENCE</scope>
    <source>
        <strain evidence="8">SIG195</strain>
    </source>
</reference>
<evidence type="ECO:0000313" key="16">
    <source>
        <dbReference type="Proteomes" id="UP000183629"/>
    </source>
</evidence>
<dbReference type="EMBL" id="SVAF01000012">
    <property type="protein sequence ID" value="MBE6164806.1"/>
    <property type="molecule type" value="Genomic_DNA"/>
</dbReference>
<evidence type="ECO:0000313" key="8">
    <source>
        <dbReference type="EMBL" id="MBE6164806.1"/>
    </source>
</evidence>
<evidence type="ECO:0000313" key="10">
    <source>
        <dbReference type="EMBL" id="SEM14168.1"/>
    </source>
</evidence>
<dbReference type="GO" id="GO:0046872">
    <property type="term" value="F:metal ion binding"/>
    <property type="evidence" value="ECO:0007669"/>
    <property type="project" value="TreeGrafter"/>
</dbReference>
<dbReference type="InterPro" id="IPR011032">
    <property type="entry name" value="GroES-like_sf"/>
</dbReference>
<dbReference type="SMR" id="A0A060RFN0"/>
<dbReference type="NCBIfam" id="NF001528">
    <property type="entry name" value="PRK00364.1-4"/>
    <property type="match status" value="1"/>
</dbReference>
<evidence type="ECO:0000313" key="12">
    <source>
        <dbReference type="Proteomes" id="UP000027584"/>
    </source>
</evidence>
<comment type="function">
    <text evidence="3 4">Together with the chaperonin GroEL, plays an essential role in assisting protein folding. The GroEL-GroES system forms a nano-cage that allows encapsulation of the non-native substrate proteins and provides a physical environment optimized to promote and accelerate protein folding. GroES binds to the apical surface of the GroEL ring, thereby capping the opening of the GroEL channel.</text>
</comment>
<evidence type="ECO:0000256" key="4">
    <source>
        <dbReference type="RuleBase" id="RU000535"/>
    </source>
</evidence>
<evidence type="ECO:0000313" key="14">
    <source>
        <dbReference type="Proteomes" id="UP000071927"/>
    </source>
</evidence>
<gene>
    <name evidence="3" type="primary">groES</name>
    <name evidence="3" type="synonym">groS</name>
    <name evidence="5" type="ORF">BN963_SGAL_00151</name>
    <name evidence="8" type="ORF">E7156_05780</name>
    <name evidence="9" type="ORF">FOB74_03255</name>
    <name evidence="10" type="ORF">SAMN04487839_10344</name>
    <name evidence="11" type="ORF">SAMN05660328_104136</name>
    <name evidence="6" type="ORF">SGADD02_01344</name>
    <name evidence="7" type="ORF">SGADD03_00857</name>
</gene>
<comment type="subunit">
    <text evidence="3">Heptamer of 7 subunits arranged in a ring. Interacts with the chaperonin GroEL.</text>
</comment>
<evidence type="ECO:0000256" key="1">
    <source>
        <dbReference type="ARBA" id="ARBA00006975"/>
    </source>
</evidence>
<name>A0A060RFN0_9STRE</name>
<dbReference type="PANTHER" id="PTHR10772:SF58">
    <property type="entry name" value="CO-CHAPERONIN GROES"/>
    <property type="match status" value="1"/>
</dbReference>
<dbReference type="SUPFAM" id="SSF50129">
    <property type="entry name" value="GroES-like"/>
    <property type="match status" value="1"/>
</dbReference>
<reference evidence="10 15" key="5">
    <citation type="submission" date="2016-10" db="EMBL/GenBank/DDBJ databases">
        <authorList>
            <person name="de Groot N.N."/>
        </authorList>
    </citation>
    <scope>NUCLEOTIDE SEQUENCE [LARGE SCALE GENOMIC DNA]</scope>
    <source>
        <strain evidence="11">LMG 15572</strain>
        <strain evidence="10 15">VTM1R29</strain>
    </source>
</reference>
<dbReference type="GO" id="GO:0051082">
    <property type="term" value="F:unfolded protein binding"/>
    <property type="evidence" value="ECO:0007669"/>
    <property type="project" value="TreeGrafter"/>
</dbReference>
<dbReference type="GO" id="GO:0005737">
    <property type="term" value="C:cytoplasm"/>
    <property type="evidence" value="ECO:0007669"/>
    <property type="project" value="UniProtKB-SubCell"/>
</dbReference>
<evidence type="ECO:0000313" key="5">
    <source>
        <dbReference type="EMBL" id="CDO16972.1"/>
    </source>
</evidence>
<dbReference type="GeneID" id="64017930"/>
<keyword evidence="16" id="KW-1185">Reference proteome</keyword>
<evidence type="ECO:0000313" key="11">
    <source>
        <dbReference type="EMBL" id="SFU69918.1"/>
    </source>
</evidence>
<dbReference type="InterPro" id="IPR018369">
    <property type="entry name" value="Chaprnonin_Cpn10_CS"/>
</dbReference>
<comment type="subcellular location">
    <subcellularLocation>
        <location evidence="3">Cytoplasm</location>
    </subcellularLocation>
</comment>
<organism evidence="5 12">
    <name type="scientific">Streptococcus gallolyticus</name>
    <dbReference type="NCBI Taxonomy" id="315405"/>
    <lineage>
        <taxon>Bacteria</taxon>
        <taxon>Bacillati</taxon>
        <taxon>Bacillota</taxon>
        <taxon>Bacilli</taxon>
        <taxon>Lactobacillales</taxon>
        <taxon>Streptococcaceae</taxon>
        <taxon>Streptococcus</taxon>
    </lineage>
</organism>
<dbReference type="EMBL" id="CCBC010000035">
    <property type="protein sequence ID" value="CDO16972.1"/>
    <property type="molecule type" value="Genomic_DNA"/>
</dbReference>
<dbReference type="Proteomes" id="UP000503130">
    <property type="component" value="Chromosome"/>
</dbReference>
<dbReference type="InterPro" id="IPR020818">
    <property type="entry name" value="Chaperonin_GroES"/>
</dbReference>
<accession>A0A060RFN0</accession>
<dbReference type="Proteomes" id="UP000182764">
    <property type="component" value="Unassembled WGS sequence"/>
</dbReference>
<dbReference type="InterPro" id="IPR037124">
    <property type="entry name" value="Chaperonin_GroES_sf"/>
</dbReference>
<dbReference type="AlphaFoldDB" id="A0A060RFN0"/>
<dbReference type="GO" id="GO:0044183">
    <property type="term" value="F:protein folding chaperone"/>
    <property type="evidence" value="ECO:0007669"/>
    <property type="project" value="InterPro"/>
</dbReference>
<dbReference type="Proteomes" id="UP000071927">
    <property type="component" value="Unassembled WGS sequence"/>
</dbReference>
<evidence type="ECO:0000256" key="3">
    <source>
        <dbReference type="HAMAP-Rule" id="MF_00580"/>
    </source>
</evidence>
<dbReference type="EMBL" id="CP050959">
    <property type="protein sequence ID" value="QIX73567.1"/>
    <property type="molecule type" value="Genomic_DNA"/>
</dbReference>
<evidence type="ECO:0000256" key="2">
    <source>
        <dbReference type="ARBA" id="ARBA00023186"/>
    </source>
</evidence>
<dbReference type="Proteomes" id="UP000700800">
    <property type="component" value="Unassembled WGS sequence"/>
</dbReference>
<dbReference type="PANTHER" id="PTHR10772">
    <property type="entry name" value="10 KDA HEAT SHOCK PROTEIN"/>
    <property type="match status" value="1"/>
</dbReference>
<dbReference type="Proteomes" id="UP000183629">
    <property type="component" value="Unassembled WGS sequence"/>
</dbReference>
<dbReference type="EMBL" id="LQOF01000288">
    <property type="protein sequence ID" value="KXT67708.1"/>
    <property type="molecule type" value="Genomic_DNA"/>
</dbReference>
<dbReference type="EMBL" id="FPBN01000004">
    <property type="protein sequence ID" value="SFU69918.1"/>
    <property type="molecule type" value="Genomic_DNA"/>
</dbReference>